<reference evidence="1" key="1">
    <citation type="submission" date="2020-07" db="EMBL/GenBank/DDBJ databases">
        <title>Multicomponent nature underlies the extraordinary mechanical properties of spider dragline silk.</title>
        <authorList>
            <person name="Kono N."/>
            <person name="Nakamura H."/>
            <person name="Mori M."/>
            <person name="Yoshida Y."/>
            <person name="Ohtoshi R."/>
            <person name="Malay A.D."/>
            <person name="Moran D.A.P."/>
            <person name="Tomita M."/>
            <person name="Numata K."/>
            <person name="Arakawa K."/>
        </authorList>
    </citation>
    <scope>NUCLEOTIDE SEQUENCE</scope>
</reference>
<organism evidence="1 2">
    <name type="scientific">Trichonephila clavata</name>
    <name type="common">Joro spider</name>
    <name type="synonym">Nephila clavata</name>
    <dbReference type="NCBI Taxonomy" id="2740835"/>
    <lineage>
        <taxon>Eukaryota</taxon>
        <taxon>Metazoa</taxon>
        <taxon>Ecdysozoa</taxon>
        <taxon>Arthropoda</taxon>
        <taxon>Chelicerata</taxon>
        <taxon>Arachnida</taxon>
        <taxon>Araneae</taxon>
        <taxon>Araneomorphae</taxon>
        <taxon>Entelegynae</taxon>
        <taxon>Araneoidea</taxon>
        <taxon>Nephilidae</taxon>
        <taxon>Trichonephila</taxon>
    </lineage>
</organism>
<accession>A0A8X6GBX4</accession>
<dbReference type="EMBL" id="BMAO01015337">
    <property type="protein sequence ID" value="GFR01142.1"/>
    <property type="molecule type" value="Genomic_DNA"/>
</dbReference>
<evidence type="ECO:0000313" key="1">
    <source>
        <dbReference type="EMBL" id="GFR01142.1"/>
    </source>
</evidence>
<protein>
    <submittedName>
        <fullName evidence="1">Uncharacterized protein</fullName>
    </submittedName>
</protein>
<comment type="caution">
    <text evidence="1">The sequence shown here is derived from an EMBL/GenBank/DDBJ whole genome shotgun (WGS) entry which is preliminary data.</text>
</comment>
<keyword evidence="2" id="KW-1185">Reference proteome</keyword>
<name>A0A8X6GBX4_TRICU</name>
<sequence length="356" mass="40828">MEKDAIYQHLLRHLFPRYYVDHRETKMEVDLDSIELFIPKGALTVNLFNTITKSIHSLEGFALGSWLKYLHRCKLCMQSIPNFSMYITHIMKLCLDKLVINDVNERFITICTIIIVAGIYTYRVSGRTFYKLTPQILTAFFENVLKKDFKMQGDWKCLEKYLTSYHNLDDQETGFVFQTCRSADDLSELREKAIKFISDKKDFSPFPNLMSFQCTDNPLATYLTAEVLYTIEPALLAELSSYSLDRSLSTTDPDEESNSNLLSNFRVETNPALEYGQSSKTSGDDGGDTRELSYHAYLESHILNLKRLVSRFSSNTENSNSGESSDSAVIRLVTGFRCLKLKVDHTISLLGYLEVE</sequence>
<dbReference type="OrthoDB" id="6421076at2759"/>
<evidence type="ECO:0000313" key="2">
    <source>
        <dbReference type="Proteomes" id="UP000887116"/>
    </source>
</evidence>
<dbReference type="AlphaFoldDB" id="A0A8X6GBX4"/>
<gene>
    <name evidence="1" type="ORF">TNCT_457661</name>
</gene>
<proteinExistence type="predicted"/>
<dbReference type="Proteomes" id="UP000887116">
    <property type="component" value="Unassembled WGS sequence"/>
</dbReference>